<dbReference type="SUPFAM" id="SSF55008">
    <property type="entry name" value="HMA, heavy metal-associated domain"/>
    <property type="match status" value="1"/>
</dbReference>
<dbReference type="eggNOG" id="arCOG02764">
    <property type="taxonomic scope" value="Archaea"/>
</dbReference>
<dbReference type="InParanoid" id="Q9HIJ7"/>
<keyword evidence="4" id="KW-1185">Reference proteome</keyword>
<keyword evidence="1" id="KW-0479">Metal-binding</keyword>
<dbReference type="AlphaFoldDB" id="Q9HIJ7"/>
<gene>
    <name evidence="3" type="ordered locus">Ta1342</name>
</gene>
<dbReference type="KEGG" id="tac:Ta1342"/>
<evidence type="ECO:0000313" key="3">
    <source>
        <dbReference type="EMBL" id="CAC12463.1"/>
    </source>
</evidence>
<dbReference type="STRING" id="273075.gene:9572566"/>
<dbReference type="InterPro" id="IPR006121">
    <property type="entry name" value="HMA_dom"/>
</dbReference>
<dbReference type="GO" id="GO:0046872">
    <property type="term" value="F:metal ion binding"/>
    <property type="evidence" value="ECO:0007669"/>
    <property type="project" value="UniProtKB-KW"/>
</dbReference>
<proteinExistence type="predicted"/>
<accession>Q9HIJ7</accession>
<evidence type="ECO:0000313" key="4">
    <source>
        <dbReference type="Proteomes" id="UP000001024"/>
    </source>
</evidence>
<evidence type="ECO:0000259" key="2">
    <source>
        <dbReference type="PROSITE" id="PS50846"/>
    </source>
</evidence>
<dbReference type="EnsemblBacteria" id="CAC12463">
    <property type="protein sequence ID" value="CAC12463"/>
    <property type="gene ID" value="CAC12463"/>
</dbReference>
<dbReference type="RefSeq" id="WP_010901749.1">
    <property type="nucleotide sequence ID" value="NC_002578.1"/>
</dbReference>
<reference evidence="3 4" key="1">
    <citation type="journal article" date="2000" name="Nature">
        <title>The genome sequence of the thermoacidophilic scavenger Thermoplasma acidophilum.</title>
        <authorList>
            <person name="Ruepp A."/>
            <person name="Graml W."/>
            <person name="Santos-Martinez M.L."/>
            <person name="Koretke K.K."/>
            <person name="Volker C."/>
            <person name="Mewes H.W."/>
            <person name="Frishman D."/>
            <person name="Stocker S."/>
            <person name="Lupas A.N."/>
            <person name="Baumeister W."/>
        </authorList>
    </citation>
    <scope>NUCLEOTIDE SEQUENCE [LARGE SCALE GENOMIC DNA]</scope>
    <source>
        <strain evidence="4">ATCC 25905 / DSM 1728 / JCM 9062 / NBRC 15155 / AMRC-C165</strain>
    </source>
</reference>
<evidence type="ECO:0000256" key="1">
    <source>
        <dbReference type="ARBA" id="ARBA00022723"/>
    </source>
</evidence>
<dbReference type="Pfam" id="PF00403">
    <property type="entry name" value="HMA"/>
    <property type="match status" value="1"/>
</dbReference>
<name>Q9HIJ7_THEAC</name>
<dbReference type="OrthoDB" id="44171at2157"/>
<dbReference type="InterPro" id="IPR036163">
    <property type="entry name" value="HMA_dom_sf"/>
</dbReference>
<dbReference type="PaxDb" id="273075-Ta1342"/>
<feature type="domain" description="HMA" evidence="2">
    <location>
        <begin position="2"/>
        <end position="68"/>
    </location>
</feature>
<dbReference type="PRINTS" id="PR00946">
    <property type="entry name" value="HGSCAVENGER"/>
</dbReference>
<dbReference type="PROSITE" id="PS50846">
    <property type="entry name" value="HMA_2"/>
    <property type="match status" value="1"/>
</dbReference>
<dbReference type="InterPro" id="IPR017969">
    <property type="entry name" value="Heavy-metal-associated_CS"/>
</dbReference>
<dbReference type="InterPro" id="IPR001802">
    <property type="entry name" value="MerP/CopZ"/>
</dbReference>
<dbReference type="CDD" id="cd00371">
    <property type="entry name" value="HMA"/>
    <property type="match status" value="1"/>
</dbReference>
<dbReference type="Proteomes" id="UP000001024">
    <property type="component" value="Chromosome"/>
</dbReference>
<sequence>MKKVEMKIYGMTCDDCAVTVKNGLESVDGVLSAEVSLPEKRAEVVIDESKISPEKLEDARVFKVTRYRGEVRKIE</sequence>
<protein>
    <submittedName>
        <fullName evidence="3">Mercuric resistance operon regulatory protein merP related protein</fullName>
    </submittedName>
</protein>
<dbReference type="FunFam" id="3.30.70.100:FF:000001">
    <property type="entry name" value="ATPase copper transporting beta"/>
    <property type="match status" value="1"/>
</dbReference>
<dbReference type="HOGENOM" id="CLU_134973_10_3_2"/>
<dbReference type="EMBL" id="AL445067">
    <property type="protein sequence ID" value="CAC12463.1"/>
    <property type="molecule type" value="Genomic_DNA"/>
</dbReference>
<organism evidence="3 4">
    <name type="scientific">Thermoplasma acidophilum (strain ATCC 25905 / DSM 1728 / JCM 9062 / NBRC 15155 / AMRC-C165)</name>
    <dbReference type="NCBI Taxonomy" id="273075"/>
    <lineage>
        <taxon>Archaea</taxon>
        <taxon>Methanobacteriati</taxon>
        <taxon>Thermoplasmatota</taxon>
        <taxon>Thermoplasmata</taxon>
        <taxon>Thermoplasmatales</taxon>
        <taxon>Thermoplasmataceae</taxon>
        <taxon>Thermoplasma</taxon>
    </lineage>
</organism>
<dbReference type="Gene3D" id="3.30.70.100">
    <property type="match status" value="1"/>
</dbReference>
<dbReference type="PROSITE" id="PS01047">
    <property type="entry name" value="HMA_1"/>
    <property type="match status" value="1"/>
</dbReference>